<keyword evidence="14" id="KW-1185">Reference proteome</keyword>
<evidence type="ECO:0000256" key="1">
    <source>
        <dbReference type="ARBA" id="ARBA00022670"/>
    </source>
</evidence>
<comment type="similarity">
    <text evidence="6 9">Belongs to the peptidase M48 family.</text>
</comment>
<dbReference type="EnsemblMetazoa" id="SSS_7650s_mrna">
    <property type="protein sequence ID" value="KAF7488955.1"/>
    <property type="gene ID" value="SSS_7650"/>
</dbReference>
<keyword evidence="1 9" id="KW-0645">Protease</keyword>
<feature type="transmembrane region" description="Helical" evidence="10">
    <location>
        <begin position="111"/>
        <end position="136"/>
    </location>
</feature>
<dbReference type="GO" id="GO:0005743">
    <property type="term" value="C:mitochondrial inner membrane"/>
    <property type="evidence" value="ECO:0007669"/>
    <property type="project" value="TreeGrafter"/>
</dbReference>
<evidence type="ECO:0000256" key="9">
    <source>
        <dbReference type="RuleBase" id="RU003983"/>
    </source>
</evidence>
<proteinExistence type="inferred from homology"/>
<dbReference type="GO" id="GO:0004222">
    <property type="term" value="F:metalloendopeptidase activity"/>
    <property type="evidence" value="ECO:0007669"/>
    <property type="project" value="InterPro"/>
</dbReference>
<dbReference type="PROSITE" id="PS51257">
    <property type="entry name" value="PROKAR_LIPOPROTEIN"/>
    <property type="match status" value="1"/>
</dbReference>
<evidence type="ECO:0000313" key="12">
    <source>
        <dbReference type="EMBL" id="KAF7488955.1"/>
    </source>
</evidence>
<organism evidence="12">
    <name type="scientific">Sarcoptes scabiei</name>
    <name type="common">Itch mite</name>
    <name type="synonym">Acarus scabiei</name>
    <dbReference type="NCBI Taxonomy" id="52283"/>
    <lineage>
        <taxon>Eukaryota</taxon>
        <taxon>Metazoa</taxon>
        <taxon>Ecdysozoa</taxon>
        <taxon>Arthropoda</taxon>
        <taxon>Chelicerata</taxon>
        <taxon>Arachnida</taxon>
        <taxon>Acari</taxon>
        <taxon>Acariformes</taxon>
        <taxon>Sarcoptiformes</taxon>
        <taxon>Astigmata</taxon>
        <taxon>Psoroptidia</taxon>
        <taxon>Sarcoptoidea</taxon>
        <taxon>Sarcoptidae</taxon>
        <taxon>Sarcoptinae</taxon>
        <taxon>Sarcoptes</taxon>
    </lineage>
</organism>
<keyword evidence="10" id="KW-0472">Membrane</keyword>
<evidence type="ECO:0000313" key="14">
    <source>
        <dbReference type="Proteomes" id="UP000070412"/>
    </source>
</evidence>
<evidence type="ECO:0000256" key="2">
    <source>
        <dbReference type="ARBA" id="ARBA00022723"/>
    </source>
</evidence>
<dbReference type="AlphaFoldDB" id="A0A834VB10"/>
<name>A0A834VB10_SARSC</name>
<dbReference type="Proteomes" id="UP000070412">
    <property type="component" value="Unassembled WGS sequence"/>
</dbReference>
<keyword evidence="2" id="KW-0479">Metal-binding</keyword>
<dbReference type="OrthoDB" id="7464992at2759"/>
<evidence type="ECO:0000256" key="4">
    <source>
        <dbReference type="ARBA" id="ARBA00022833"/>
    </source>
</evidence>
<dbReference type="GO" id="GO:0006515">
    <property type="term" value="P:protein quality control for misfolded or incompletely synthesized proteins"/>
    <property type="evidence" value="ECO:0007669"/>
    <property type="project" value="TreeGrafter"/>
</dbReference>
<evidence type="ECO:0000256" key="7">
    <source>
        <dbReference type="ARBA" id="ARBA00040360"/>
    </source>
</evidence>
<sequence>MNRIHCLSISSLSSSCSSVKVFMLFQFRRRIQSNQFLFYSSKSSSSTKSKQSLVTEPIDSKSLNNLKQIDAKIIESERSKSIPATRNIFSKLSLFKPIKIFESSPKTKGQLIFRAIINFVLIGIVLILFVIIHYFYLEKVKQQHEITDRDFYNTVNETKQKTHDEMMLDEILTKFQGKCVESQSPILKQCDRILRELIESNKQSIDDDHIDRAWSIILVDDDRFAFDSELVYSDKFIILSKKLIDFCDNQDQIAYLIGHMISHAVLKHYREPISNIKLTDWFKMIVLIHYYNIISSINPLESFESSNILKYFNRFDSNVKHWFFRKFCDFEKQIVFDEALENETDRITLQLLSRACFDIREVEKLIKKFQTTMDQTNKQNSSNDSGSAIDSNRFFMQHGFNELKLKNLTLHLDKFIAFREQCGCKPLLSKKN</sequence>
<evidence type="ECO:0000313" key="13">
    <source>
        <dbReference type="EnsemblMetazoa" id="KAF7488955.1"/>
    </source>
</evidence>
<dbReference type="GO" id="GO:0034982">
    <property type="term" value="P:mitochondrial protein processing"/>
    <property type="evidence" value="ECO:0007669"/>
    <property type="project" value="TreeGrafter"/>
</dbReference>
<evidence type="ECO:0000256" key="5">
    <source>
        <dbReference type="ARBA" id="ARBA00023049"/>
    </source>
</evidence>
<protein>
    <recommendedName>
        <fullName evidence="7">Metalloendopeptidase OMA1, mitochondrial</fullName>
    </recommendedName>
    <alternativeName>
        <fullName evidence="8">Overlapping with the m-AAA protease 1 homolog</fullName>
    </alternativeName>
</protein>
<evidence type="ECO:0000256" key="3">
    <source>
        <dbReference type="ARBA" id="ARBA00022801"/>
    </source>
</evidence>
<keyword evidence="10" id="KW-0812">Transmembrane</keyword>
<dbReference type="PANTHER" id="PTHR22726">
    <property type="entry name" value="METALLOENDOPEPTIDASE OMA1"/>
    <property type="match status" value="1"/>
</dbReference>
<dbReference type="InterPro" id="IPR001915">
    <property type="entry name" value="Peptidase_M48"/>
</dbReference>
<keyword evidence="4 9" id="KW-0862">Zinc</keyword>
<dbReference type="InterPro" id="IPR051156">
    <property type="entry name" value="Mito/Outer_Membr_Metalloprot"/>
</dbReference>
<feature type="domain" description="Peptidase M48" evidence="11">
    <location>
        <begin position="209"/>
        <end position="392"/>
    </location>
</feature>
<dbReference type="PANTHER" id="PTHR22726:SF1">
    <property type="entry name" value="METALLOENDOPEPTIDASE OMA1, MITOCHONDRIAL"/>
    <property type="match status" value="1"/>
</dbReference>
<evidence type="ECO:0000256" key="10">
    <source>
        <dbReference type="SAM" id="Phobius"/>
    </source>
</evidence>
<evidence type="ECO:0000259" key="11">
    <source>
        <dbReference type="Pfam" id="PF01435"/>
    </source>
</evidence>
<keyword evidence="10" id="KW-1133">Transmembrane helix</keyword>
<evidence type="ECO:0000256" key="6">
    <source>
        <dbReference type="ARBA" id="ARBA00038233"/>
    </source>
</evidence>
<accession>A0A834VB10</accession>
<reference evidence="13" key="3">
    <citation type="submission" date="2022-06" db="UniProtKB">
        <authorList>
            <consortium name="EnsemblMetazoa"/>
        </authorList>
    </citation>
    <scope>IDENTIFICATION</scope>
</reference>
<reference evidence="14" key="1">
    <citation type="journal article" date="2020" name="PLoS Negl. Trop. Dis.">
        <title>High-quality nuclear genome for Sarcoptes scabiei-A critical resource for a neglected parasite.</title>
        <authorList>
            <person name="Korhonen P.K."/>
            <person name="Gasser R.B."/>
            <person name="Ma G."/>
            <person name="Wang T."/>
            <person name="Stroehlein A.J."/>
            <person name="Young N.D."/>
            <person name="Ang C.S."/>
            <person name="Fernando D.D."/>
            <person name="Lu H.C."/>
            <person name="Taylor S."/>
            <person name="Reynolds S.L."/>
            <person name="Mofiz E."/>
            <person name="Najaraj S.H."/>
            <person name="Gowda H."/>
            <person name="Madugundu A."/>
            <person name="Renuse S."/>
            <person name="Holt D."/>
            <person name="Pandey A."/>
            <person name="Papenfuss A.T."/>
            <person name="Fischer K."/>
        </authorList>
    </citation>
    <scope>NUCLEOTIDE SEQUENCE [LARGE SCALE GENOMIC DNA]</scope>
</reference>
<dbReference type="GO" id="GO:0046872">
    <property type="term" value="F:metal ion binding"/>
    <property type="evidence" value="ECO:0007669"/>
    <property type="project" value="UniProtKB-KW"/>
</dbReference>
<keyword evidence="5 9" id="KW-0482">Metalloprotease</keyword>
<reference evidence="12" key="2">
    <citation type="submission" date="2020-01" db="EMBL/GenBank/DDBJ databases">
        <authorList>
            <person name="Korhonen P.K.K."/>
            <person name="Guangxu M.G."/>
            <person name="Wang T.W."/>
            <person name="Stroehlein A.J.S."/>
            <person name="Young N.D."/>
            <person name="Ang C.-S.A."/>
            <person name="Fernando D.W.F."/>
            <person name="Lu H.L."/>
            <person name="Taylor S.T."/>
            <person name="Ehtesham M.E.M."/>
            <person name="Najaraj S.H.N."/>
            <person name="Harsha G.H.G."/>
            <person name="Madugundu A.M."/>
            <person name="Renuse S.R."/>
            <person name="Holt D.H."/>
            <person name="Pandey A.P."/>
            <person name="Papenfuss A.P."/>
            <person name="Gasser R.B.G."/>
            <person name="Fischer K.F."/>
        </authorList>
    </citation>
    <scope>NUCLEOTIDE SEQUENCE</scope>
    <source>
        <strain evidence="12">SSS_KF_BRIS2020</strain>
    </source>
</reference>
<keyword evidence="3 9" id="KW-0378">Hydrolase</keyword>
<dbReference type="EMBL" id="WVUK01000065">
    <property type="protein sequence ID" value="KAF7488955.1"/>
    <property type="molecule type" value="Genomic_DNA"/>
</dbReference>
<gene>
    <name evidence="12" type="ORF">SSS_7650</name>
</gene>
<comment type="cofactor">
    <cofactor evidence="9">
        <name>Zn(2+)</name>
        <dbReference type="ChEBI" id="CHEBI:29105"/>
    </cofactor>
    <text evidence="9">Binds 1 zinc ion per subunit.</text>
</comment>
<evidence type="ECO:0000256" key="8">
    <source>
        <dbReference type="ARBA" id="ARBA00042978"/>
    </source>
</evidence>
<dbReference type="Pfam" id="PF01435">
    <property type="entry name" value="Peptidase_M48"/>
    <property type="match status" value="1"/>
</dbReference>